<keyword evidence="3" id="KW-1185">Reference proteome</keyword>
<feature type="domain" description="Endonuclease/exonuclease/phosphatase" evidence="1">
    <location>
        <begin position="56"/>
        <end position="333"/>
    </location>
</feature>
<reference evidence="2 3" key="1">
    <citation type="submission" date="2013-01" db="EMBL/GenBank/DDBJ databases">
        <title>The Genome Sequence of Butyricicoccus pullicaecorum 1.2.</title>
        <authorList>
            <consortium name="The Broad Institute Genome Sequencing Platform"/>
            <person name="Earl A."/>
            <person name="Ward D."/>
            <person name="Feldgarden M."/>
            <person name="Gevers D."/>
            <person name="Van Immerseel F."/>
            <person name="Eeckhaut V."/>
            <person name="Walker B."/>
            <person name="Young S.K."/>
            <person name="Zeng Q."/>
            <person name="Gargeya S."/>
            <person name="Fitzgerald M."/>
            <person name="Haas B."/>
            <person name="Abouelleil A."/>
            <person name="Alvarado L."/>
            <person name="Arachchi H.M."/>
            <person name="Berlin A.M."/>
            <person name="Chapman S.B."/>
            <person name="Dewar J."/>
            <person name="Goldberg J."/>
            <person name="Griggs A."/>
            <person name="Gujja S."/>
            <person name="Hansen M."/>
            <person name="Howarth C."/>
            <person name="Imamovic A."/>
            <person name="Larimer J."/>
            <person name="McCowan C."/>
            <person name="Murphy C."/>
            <person name="Neiman D."/>
            <person name="Pearson M."/>
            <person name="Priest M."/>
            <person name="Roberts A."/>
            <person name="Saif S."/>
            <person name="Shea T."/>
            <person name="Sisk P."/>
            <person name="Sykes S."/>
            <person name="Wortman J."/>
            <person name="Nusbaum C."/>
            <person name="Birren B."/>
        </authorList>
    </citation>
    <scope>NUCLEOTIDE SEQUENCE [LARGE SCALE GENOMIC DNA]</scope>
    <source>
        <strain evidence="2 3">1.2</strain>
    </source>
</reference>
<dbReference type="HOGENOM" id="CLU_806105_0_0_9"/>
<dbReference type="InterPro" id="IPR005135">
    <property type="entry name" value="Endo/exonuclease/phosphatase"/>
</dbReference>
<dbReference type="EMBL" id="AQOB01000004">
    <property type="protein sequence ID" value="EOQ38220.1"/>
    <property type="molecule type" value="Genomic_DNA"/>
</dbReference>
<organism evidence="2 3">
    <name type="scientific">Butyricicoccus pullicaecorum 1.2</name>
    <dbReference type="NCBI Taxonomy" id="1203606"/>
    <lineage>
        <taxon>Bacteria</taxon>
        <taxon>Bacillati</taxon>
        <taxon>Bacillota</taxon>
        <taxon>Clostridia</taxon>
        <taxon>Eubacteriales</taxon>
        <taxon>Butyricicoccaceae</taxon>
        <taxon>Butyricicoccus</taxon>
    </lineage>
</organism>
<evidence type="ECO:0000259" key="1">
    <source>
        <dbReference type="Pfam" id="PF03372"/>
    </source>
</evidence>
<dbReference type="PANTHER" id="PTHR14859:SF15">
    <property type="entry name" value="ENDONUCLEASE_EXONUCLEASE_PHOSPHATASE DOMAIN-CONTAINING PROTEIN"/>
    <property type="match status" value="1"/>
</dbReference>
<proteinExistence type="predicted"/>
<dbReference type="Proteomes" id="UP000013981">
    <property type="component" value="Unassembled WGS sequence"/>
</dbReference>
<dbReference type="GO" id="GO:0016020">
    <property type="term" value="C:membrane"/>
    <property type="evidence" value="ECO:0007669"/>
    <property type="project" value="GOC"/>
</dbReference>
<dbReference type="PATRIC" id="fig|1203606.4.peg.1213"/>
<dbReference type="AlphaFoldDB" id="R8VZS4"/>
<evidence type="ECO:0000313" key="2">
    <source>
        <dbReference type="EMBL" id="EOQ38220.1"/>
    </source>
</evidence>
<evidence type="ECO:0000313" key="3">
    <source>
        <dbReference type="Proteomes" id="UP000013981"/>
    </source>
</evidence>
<dbReference type="InterPro" id="IPR036691">
    <property type="entry name" value="Endo/exonu/phosph_ase_sf"/>
</dbReference>
<dbReference type="SUPFAM" id="SSF56219">
    <property type="entry name" value="DNase I-like"/>
    <property type="match status" value="1"/>
</dbReference>
<dbReference type="eggNOG" id="COG3568">
    <property type="taxonomic scope" value="Bacteria"/>
</dbReference>
<dbReference type="PANTHER" id="PTHR14859">
    <property type="entry name" value="CALCOFLUOR WHITE HYPERSENSITIVE PROTEIN PRECURSOR"/>
    <property type="match status" value="1"/>
</dbReference>
<accession>R8VZS4</accession>
<comment type="caution">
    <text evidence="2">The sequence shown here is derived from an EMBL/GenBank/DDBJ whole genome shotgun (WGS) entry which is preliminary data.</text>
</comment>
<dbReference type="GO" id="GO:0006506">
    <property type="term" value="P:GPI anchor biosynthetic process"/>
    <property type="evidence" value="ECO:0007669"/>
    <property type="project" value="TreeGrafter"/>
</dbReference>
<dbReference type="Gene3D" id="3.60.10.10">
    <property type="entry name" value="Endonuclease/exonuclease/phosphatase"/>
    <property type="match status" value="1"/>
</dbReference>
<gene>
    <name evidence="2" type="ORF">HMPREF1526_01248</name>
</gene>
<dbReference type="InterPro" id="IPR051916">
    <property type="entry name" value="GPI-anchor_lipid_remodeler"/>
</dbReference>
<dbReference type="GO" id="GO:0003824">
    <property type="term" value="F:catalytic activity"/>
    <property type="evidence" value="ECO:0007669"/>
    <property type="project" value="InterPro"/>
</dbReference>
<dbReference type="Pfam" id="PF03372">
    <property type="entry name" value="Exo_endo_phos"/>
    <property type="match status" value="1"/>
</dbReference>
<name>R8VZS4_9FIRM</name>
<protein>
    <recommendedName>
        <fullName evidence="1">Endonuclease/exonuclease/phosphatase domain-containing protein</fullName>
    </recommendedName>
</protein>
<sequence length="342" mass="38659">MEKLEFQKRIALGKRLAQQSQAQIMSEISQFTHTEHIDGPAYHPTPDRMLYAAVFNLERGTYADACADFLLDCPDCRPVDLIFANELDDGCIRSGGGNTTRVLAERLGMHAVFGLEFVELSAGAEEKGFHGNALLSRWPIVWSEVLRLPEAYNWYFDRQTRIGGRCAVFARLDLGDREIGAVSVHLENRTDGIGRREQMQAVLKHAAQVFDGLPVIIGGDLNTNTFDGRDTDMIRLLADDPEIYRSHLKEMTEREPLFDAARIAGYAWQPASAMTRRKPLPDGRTLELQLDWILYRGVQLADSRVASTRADDWTFTREGEALKRFSGQQLSDHNVVWAKLYI</sequence>